<dbReference type="OrthoDB" id="5432414at2"/>
<protein>
    <submittedName>
        <fullName evidence="1">TIGR04076 family protein</fullName>
    </submittedName>
</protein>
<dbReference type="Proteomes" id="UP000183975">
    <property type="component" value="Unassembled WGS sequence"/>
</dbReference>
<dbReference type="EMBL" id="FRAH01000003">
    <property type="protein sequence ID" value="SHJ57488.1"/>
    <property type="molecule type" value="Genomic_DNA"/>
</dbReference>
<dbReference type="InterPro" id="IPR023811">
    <property type="entry name" value="CHP04076"/>
</dbReference>
<dbReference type="RefSeq" id="WP_072848023.1">
    <property type="nucleotide sequence ID" value="NZ_FRAH01000003.1"/>
</dbReference>
<accession>A0A1M6KEY9</accession>
<organism evidence="1 2">
    <name type="scientific">Anaerotignum lactatifermentans DSM 14214</name>
    <dbReference type="NCBI Taxonomy" id="1121323"/>
    <lineage>
        <taxon>Bacteria</taxon>
        <taxon>Bacillati</taxon>
        <taxon>Bacillota</taxon>
        <taxon>Clostridia</taxon>
        <taxon>Lachnospirales</taxon>
        <taxon>Anaerotignaceae</taxon>
        <taxon>Anaerotignum</taxon>
    </lineage>
</organism>
<gene>
    <name evidence="1" type="ORF">SAMN02745138_00143</name>
</gene>
<name>A0A1M6KEY9_9FIRM</name>
<dbReference type="NCBIfam" id="TIGR04076">
    <property type="entry name" value="TIGR04076 family protein"/>
    <property type="match status" value="1"/>
</dbReference>
<reference evidence="1 2" key="1">
    <citation type="submission" date="2016-11" db="EMBL/GenBank/DDBJ databases">
        <authorList>
            <person name="Jaros S."/>
            <person name="Januszkiewicz K."/>
            <person name="Wedrychowicz H."/>
        </authorList>
    </citation>
    <scope>NUCLEOTIDE SEQUENCE [LARGE SCALE GENOMIC DNA]</scope>
    <source>
        <strain evidence="1 2">DSM 14214</strain>
    </source>
</reference>
<sequence length="117" mass="12905">MNQVKITVLKTTLDQELAAQYGASGLTACPMMEAGQVFYADYAKPEGFCDEAWKAIYQYVFALAHGAGKDVFYFGDWIRQPGVAICSCNDGLRPVIFKLEATDLPAKLSYDPIPRKA</sequence>
<dbReference type="AlphaFoldDB" id="A0A1M6KEY9"/>
<evidence type="ECO:0000313" key="1">
    <source>
        <dbReference type="EMBL" id="SHJ57488.1"/>
    </source>
</evidence>
<dbReference type="PROSITE" id="PS51257">
    <property type="entry name" value="PROKAR_LIPOPROTEIN"/>
    <property type="match status" value="1"/>
</dbReference>
<keyword evidence="2" id="KW-1185">Reference proteome</keyword>
<proteinExistence type="predicted"/>
<evidence type="ECO:0000313" key="2">
    <source>
        <dbReference type="Proteomes" id="UP000183975"/>
    </source>
</evidence>